<dbReference type="GO" id="GO:0005829">
    <property type="term" value="C:cytosol"/>
    <property type="evidence" value="ECO:0007669"/>
    <property type="project" value="TreeGrafter"/>
</dbReference>
<feature type="domain" description="Gcp-like" evidence="7">
    <location>
        <begin position="30"/>
        <end position="151"/>
    </location>
</feature>
<dbReference type="NCBIfam" id="TIGR03725">
    <property type="entry name" value="T6A_YeaZ"/>
    <property type="match status" value="1"/>
</dbReference>
<dbReference type="InterPro" id="IPR043129">
    <property type="entry name" value="ATPase_NBD"/>
</dbReference>
<evidence type="ECO:0000313" key="11">
    <source>
        <dbReference type="Proteomes" id="UP000186904"/>
    </source>
</evidence>
<organism evidence="8 11">
    <name type="scientific">Halopseudomonas bauzanensis</name>
    <dbReference type="NCBI Taxonomy" id="653930"/>
    <lineage>
        <taxon>Bacteria</taxon>
        <taxon>Pseudomonadati</taxon>
        <taxon>Pseudomonadota</taxon>
        <taxon>Gammaproteobacteria</taxon>
        <taxon>Pseudomonadales</taxon>
        <taxon>Pseudomonadaceae</taxon>
        <taxon>Halopseudomonas</taxon>
    </lineage>
</organism>
<dbReference type="EMBL" id="FOGN01000006">
    <property type="protein sequence ID" value="SES25736.1"/>
    <property type="molecule type" value="Genomic_DNA"/>
</dbReference>
<dbReference type="EMBL" id="FOUA01000006">
    <property type="protein sequence ID" value="SFM24869.1"/>
    <property type="molecule type" value="Genomic_DNA"/>
</dbReference>
<keyword evidence="5" id="KW-0819">tRNA processing</keyword>
<evidence type="ECO:0000256" key="4">
    <source>
        <dbReference type="ARBA" id="ARBA00022490"/>
    </source>
</evidence>
<keyword evidence="4" id="KW-0963">Cytoplasm</keyword>
<dbReference type="GO" id="GO:0002949">
    <property type="term" value="P:tRNA threonylcarbamoyladenosine modification"/>
    <property type="evidence" value="ECO:0007669"/>
    <property type="project" value="InterPro"/>
</dbReference>
<evidence type="ECO:0000256" key="5">
    <source>
        <dbReference type="ARBA" id="ARBA00022694"/>
    </source>
</evidence>
<evidence type="ECO:0000313" key="8">
    <source>
        <dbReference type="EMBL" id="SES25736.1"/>
    </source>
</evidence>
<evidence type="ECO:0000313" key="9">
    <source>
        <dbReference type="EMBL" id="SFM24869.1"/>
    </source>
</evidence>
<dbReference type="Gene3D" id="3.30.420.40">
    <property type="match status" value="2"/>
</dbReference>
<evidence type="ECO:0000313" key="10">
    <source>
        <dbReference type="Proteomes" id="UP000186599"/>
    </source>
</evidence>
<sequence>MTATLLALDTATEACSAALLHEGRLFHRVEVAPRMHAQLLLPMIDELLAEAGIALAQVDALVFGRGPGAFTGVRIATGMVQGLAFAIGKPVIGISNLAALAQRAWREQGAEQVCAAIDARMDEVYWGCYHLVDGVMTLAGAERVCAPEQVDLAPELTTPVGAGTGWQYAERLAVPVQRSWPQMLPDATDLISLALPAWRAGQVLDAADAQPVYLRDKVATPKVG</sequence>
<dbReference type="InterPro" id="IPR022496">
    <property type="entry name" value="T6A_TsaB"/>
</dbReference>
<keyword evidence="10" id="KW-1185">Reference proteome</keyword>
<gene>
    <name evidence="9" type="ORF">SAMN04487855_2879</name>
    <name evidence="8" type="ORF">SAMN05216589_2891</name>
</gene>
<proteinExistence type="inferred from homology"/>
<dbReference type="Proteomes" id="UP000186904">
    <property type="component" value="Unassembled WGS sequence"/>
</dbReference>
<dbReference type="Proteomes" id="UP000186599">
    <property type="component" value="Unassembled WGS sequence"/>
</dbReference>
<evidence type="ECO:0000256" key="1">
    <source>
        <dbReference type="ARBA" id="ARBA00004496"/>
    </source>
</evidence>
<dbReference type="CDD" id="cd24032">
    <property type="entry name" value="ASKHA_NBD_TsaB"/>
    <property type="match status" value="1"/>
</dbReference>
<protein>
    <recommendedName>
        <fullName evidence="3">tRNA threonylcarbamoyladenosine biosynthesis protein TsaB</fullName>
    </recommendedName>
    <alternativeName>
        <fullName evidence="6">t(6)A37 threonylcarbamoyladenosine biosynthesis protein TsaB</fullName>
    </alternativeName>
</protein>
<evidence type="ECO:0000256" key="3">
    <source>
        <dbReference type="ARBA" id="ARBA00019012"/>
    </source>
</evidence>
<dbReference type="RefSeq" id="WP_036990937.1">
    <property type="nucleotide sequence ID" value="NZ_FOGN01000006.1"/>
</dbReference>
<dbReference type="SUPFAM" id="SSF53067">
    <property type="entry name" value="Actin-like ATPase domain"/>
    <property type="match status" value="2"/>
</dbReference>
<accession>A0A031MG77</accession>
<dbReference type="AlphaFoldDB" id="A0A031MG77"/>
<dbReference type="FunFam" id="3.30.420.40:FF:000097">
    <property type="entry name" value="tRNA threonylcarbamoyladenosine biosynthesis protein TsaB"/>
    <property type="match status" value="1"/>
</dbReference>
<evidence type="ECO:0000256" key="6">
    <source>
        <dbReference type="ARBA" id="ARBA00032446"/>
    </source>
</evidence>
<comment type="similarity">
    <text evidence="2">Belongs to the KAE1 / TsaD family. TsaB subfamily.</text>
</comment>
<comment type="subcellular location">
    <subcellularLocation>
        <location evidence="1">Cytoplasm</location>
    </subcellularLocation>
</comment>
<evidence type="ECO:0000256" key="2">
    <source>
        <dbReference type="ARBA" id="ARBA00010493"/>
    </source>
</evidence>
<name>A0A031MG77_9GAMM</name>
<reference evidence="10 11" key="1">
    <citation type="submission" date="2016-10" db="EMBL/GenBank/DDBJ databases">
        <authorList>
            <person name="de Groot N.N."/>
        </authorList>
    </citation>
    <scope>NUCLEOTIDE SEQUENCE [LARGE SCALE GENOMIC DNA]</scope>
    <source>
        <strain evidence="9 10">CGMCC 1.9095</strain>
        <strain evidence="8 11">DSM 22558</strain>
    </source>
</reference>
<dbReference type="Pfam" id="PF00814">
    <property type="entry name" value="TsaD"/>
    <property type="match status" value="1"/>
</dbReference>
<dbReference type="PANTHER" id="PTHR11735">
    <property type="entry name" value="TRNA N6-ADENOSINE THREONYLCARBAMOYLTRANSFERASE"/>
    <property type="match status" value="1"/>
</dbReference>
<dbReference type="STRING" id="653930.SAMN05216589_2891"/>
<dbReference type="PANTHER" id="PTHR11735:SF11">
    <property type="entry name" value="TRNA THREONYLCARBAMOYLADENOSINE BIOSYNTHESIS PROTEIN TSAB"/>
    <property type="match status" value="1"/>
</dbReference>
<evidence type="ECO:0000259" key="7">
    <source>
        <dbReference type="Pfam" id="PF00814"/>
    </source>
</evidence>
<dbReference type="OrthoDB" id="9809995at2"/>
<dbReference type="InterPro" id="IPR000905">
    <property type="entry name" value="Gcp-like_dom"/>
</dbReference>